<comment type="caution">
    <text evidence="1">The sequence shown here is derived from an EMBL/GenBank/DDBJ whole genome shotgun (WGS) entry which is preliminary data.</text>
</comment>
<reference evidence="1" key="1">
    <citation type="journal article" date="2022" name="bioRxiv">
        <title>Genomics of Preaxostyla Flagellates Illuminates Evolutionary Transitions and the Path Towards Mitochondrial Loss.</title>
        <authorList>
            <person name="Novak L.V.F."/>
            <person name="Treitli S.C."/>
            <person name="Pyrih J."/>
            <person name="Halakuc P."/>
            <person name="Pipaliya S.V."/>
            <person name="Vacek V."/>
            <person name="Brzon O."/>
            <person name="Soukal P."/>
            <person name="Eme L."/>
            <person name="Dacks J.B."/>
            <person name="Karnkowska A."/>
            <person name="Elias M."/>
            <person name="Hampl V."/>
        </authorList>
    </citation>
    <scope>NUCLEOTIDE SEQUENCE</scope>
    <source>
        <strain evidence="1">RCP-MX</strain>
    </source>
</reference>
<sequence length="75" mass="8271">MREGAEENPGFGENLDGRMEDHAGWECVTGWRHRGHTTLAQVAGAGFLLLTTPFEFRQCSGTGRFGGRLSDIMDE</sequence>
<dbReference type="EMBL" id="JAPMOS010000471">
    <property type="protein sequence ID" value="KAJ4452518.1"/>
    <property type="molecule type" value="Genomic_DNA"/>
</dbReference>
<proteinExistence type="predicted"/>
<evidence type="ECO:0000313" key="2">
    <source>
        <dbReference type="Proteomes" id="UP001141327"/>
    </source>
</evidence>
<accession>A0ABQ8U0G2</accession>
<keyword evidence="2" id="KW-1185">Reference proteome</keyword>
<protein>
    <submittedName>
        <fullName evidence="1">Uncharacterized protein</fullName>
    </submittedName>
</protein>
<name>A0ABQ8U0G2_9EUKA</name>
<gene>
    <name evidence="1" type="ORF">PAPYR_13292</name>
</gene>
<evidence type="ECO:0000313" key="1">
    <source>
        <dbReference type="EMBL" id="KAJ4452518.1"/>
    </source>
</evidence>
<dbReference type="Proteomes" id="UP001141327">
    <property type="component" value="Unassembled WGS sequence"/>
</dbReference>
<organism evidence="1 2">
    <name type="scientific">Paratrimastix pyriformis</name>
    <dbReference type="NCBI Taxonomy" id="342808"/>
    <lineage>
        <taxon>Eukaryota</taxon>
        <taxon>Metamonada</taxon>
        <taxon>Preaxostyla</taxon>
        <taxon>Paratrimastigidae</taxon>
        <taxon>Paratrimastix</taxon>
    </lineage>
</organism>